<sequence length="218" mass="24013">MTAPQPAPPTRVLAVCVVDRELRLDPRKPDQRTAIDKRPADGPVEVGPLGLATDHVCDTRHHGGHEQAVYAYSDHEARRWAQELGRELPLGWFGENLRLDGDTTDLVVGTRLRIGNTLELEATIPRTPCRTFALWSGEDGWVKRFTERGDSGAYFRVLAPGPVAAGDPVTVAHVPDHGATIRDLFTGARPERLRTLLDADDLPPKVERDAARALQRAD</sequence>
<feature type="compositionally biased region" description="Basic and acidic residues" evidence="1">
    <location>
        <begin position="27"/>
        <end position="40"/>
    </location>
</feature>
<dbReference type="GO" id="GO:0030151">
    <property type="term" value="F:molybdenum ion binding"/>
    <property type="evidence" value="ECO:0007669"/>
    <property type="project" value="InterPro"/>
</dbReference>
<evidence type="ECO:0000256" key="1">
    <source>
        <dbReference type="SAM" id="MobiDB-lite"/>
    </source>
</evidence>
<evidence type="ECO:0000313" key="3">
    <source>
        <dbReference type="EMBL" id="NKY20509.1"/>
    </source>
</evidence>
<dbReference type="PANTHER" id="PTHR30212">
    <property type="entry name" value="PROTEIN YIIM"/>
    <property type="match status" value="1"/>
</dbReference>
<dbReference type="PROSITE" id="PS51340">
    <property type="entry name" value="MOSC"/>
    <property type="match status" value="1"/>
</dbReference>
<dbReference type="InterPro" id="IPR011037">
    <property type="entry name" value="Pyrv_Knase-like_insert_dom_sf"/>
</dbReference>
<dbReference type="EMBL" id="JAAXOQ010000034">
    <property type="protein sequence ID" value="NKY20509.1"/>
    <property type="molecule type" value="Genomic_DNA"/>
</dbReference>
<protein>
    <submittedName>
        <fullName evidence="3">MOSC domain-containing protein</fullName>
    </submittedName>
</protein>
<dbReference type="Gene3D" id="2.40.33.20">
    <property type="entry name" value="PK beta-barrel domain-like"/>
    <property type="match status" value="1"/>
</dbReference>
<dbReference type="Pfam" id="PF03473">
    <property type="entry name" value="MOSC"/>
    <property type="match status" value="1"/>
</dbReference>
<dbReference type="RefSeq" id="WP_168547442.1">
    <property type="nucleotide sequence ID" value="NZ_BAAAKS010000043.1"/>
</dbReference>
<comment type="caution">
    <text evidence="3">The sequence shown here is derived from an EMBL/GenBank/DDBJ whole genome shotgun (WGS) entry which is preliminary data.</text>
</comment>
<dbReference type="GO" id="GO:0003824">
    <property type="term" value="F:catalytic activity"/>
    <property type="evidence" value="ECO:0007669"/>
    <property type="project" value="InterPro"/>
</dbReference>
<dbReference type="AlphaFoldDB" id="A0A846X8A4"/>
<accession>A0A846X8A4</accession>
<organism evidence="3 4">
    <name type="scientific">Tsukamurella spumae</name>
    <dbReference type="NCBI Taxonomy" id="44753"/>
    <lineage>
        <taxon>Bacteria</taxon>
        <taxon>Bacillati</taxon>
        <taxon>Actinomycetota</taxon>
        <taxon>Actinomycetes</taxon>
        <taxon>Mycobacteriales</taxon>
        <taxon>Tsukamurellaceae</taxon>
        <taxon>Tsukamurella</taxon>
    </lineage>
</organism>
<gene>
    <name evidence="3" type="ORF">HF999_19325</name>
</gene>
<proteinExistence type="predicted"/>
<dbReference type="PANTHER" id="PTHR30212:SF2">
    <property type="entry name" value="PROTEIN YIIM"/>
    <property type="match status" value="1"/>
</dbReference>
<dbReference type="GO" id="GO:0030170">
    <property type="term" value="F:pyridoxal phosphate binding"/>
    <property type="evidence" value="ECO:0007669"/>
    <property type="project" value="InterPro"/>
</dbReference>
<keyword evidence="4" id="KW-1185">Reference proteome</keyword>
<reference evidence="3 4" key="1">
    <citation type="submission" date="2020-04" db="EMBL/GenBank/DDBJ databases">
        <title>MicrobeNet Type strains.</title>
        <authorList>
            <person name="Nicholson A.C."/>
        </authorList>
    </citation>
    <scope>NUCLEOTIDE SEQUENCE [LARGE SCALE GENOMIC DNA]</scope>
    <source>
        <strain evidence="3 4">DSM 44113</strain>
    </source>
</reference>
<dbReference type="SUPFAM" id="SSF50800">
    <property type="entry name" value="PK beta-barrel domain-like"/>
    <property type="match status" value="1"/>
</dbReference>
<dbReference type="InterPro" id="IPR005302">
    <property type="entry name" value="MoCF_Sase_C"/>
</dbReference>
<feature type="domain" description="MOSC" evidence="2">
    <location>
        <begin position="38"/>
        <end position="172"/>
    </location>
</feature>
<feature type="region of interest" description="Disordered" evidence="1">
    <location>
        <begin position="27"/>
        <end position="46"/>
    </location>
</feature>
<evidence type="ECO:0000313" key="4">
    <source>
        <dbReference type="Proteomes" id="UP000582646"/>
    </source>
</evidence>
<evidence type="ECO:0000259" key="2">
    <source>
        <dbReference type="PROSITE" id="PS51340"/>
    </source>
</evidence>
<name>A0A846X8A4_9ACTN</name>
<dbReference type="InterPro" id="IPR052353">
    <property type="entry name" value="Benzoxazolinone_Detox_Enz"/>
</dbReference>
<dbReference type="Proteomes" id="UP000582646">
    <property type="component" value="Unassembled WGS sequence"/>
</dbReference>